<dbReference type="EMBL" id="AMQM01003405">
    <property type="status" value="NOT_ANNOTATED_CDS"/>
    <property type="molecule type" value="Genomic_DNA"/>
</dbReference>
<comment type="similarity">
    <text evidence="9">Belongs to the glycosyltransferase 8 family. Glycogenin subfamily.</text>
</comment>
<evidence type="ECO:0000256" key="5">
    <source>
        <dbReference type="ARBA" id="ARBA00022723"/>
    </source>
</evidence>
<comment type="function">
    <text evidence="13">Self-glucosylating initiator of glycogen synthesis. It catalyzes the formation of a short alpha (1,4)-glucosyl chain covalently attached via a glucose 1-O-tyrosyl linkage to internal tyrosine residues and these chains act as primers for the elongation reaction catalyzed by glycogen synthase.</text>
</comment>
<keyword evidence="6" id="KW-0320">Glycogen biosynthesis</keyword>
<evidence type="ECO:0000256" key="7">
    <source>
        <dbReference type="ARBA" id="ARBA00023180"/>
    </source>
</evidence>
<reference evidence="17" key="1">
    <citation type="submission" date="2012-12" db="EMBL/GenBank/DDBJ databases">
        <authorList>
            <person name="Hellsten U."/>
            <person name="Grimwood J."/>
            <person name="Chapman J.A."/>
            <person name="Shapiro H."/>
            <person name="Aerts A."/>
            <person name="Otillar R.P."/>
            <person name="Terry A.Y."/>
            <person name="Boore J.L."/>
            <person name="Simakov O."/>
            <person name="Marletaz F."/>
            <person name="Cho S.-J."/>
            <person name="Edsinger-Gonzales E."/>
            <person name="Havlak P."/>
            <person name="Kuo D.-H."/>
            <person name="Larsson T."/>
            <person name="Lv J."/>
            <person name="Arendt D."/>
            <person name="Savage R."/>
            <person name="Osoegawa K."/>
            <person name="de Jong P."/>
            <person name="Lindberg D.R."/>
            <person name="Seaver E.C."/>
            <person name="Weisblat D.A."/>
            <person name="Putnam N.H."/>
            <person name="Grigoriev I.V."/>
            <person name="Rokhsar D.S."/>
        </authorList>
    </citation>
    <scope>NUCLEOTIDE SEQUENCE</scope>
</reference>
<dbReference type="EnsemblMetazoa" id="HelroT75443">
    <property type="protein sequence ID" value="HelroP75443"/>
    <property type="gene ID" value="HelroG75443"/>
</dbReference>
<sequence length="386" mass="44283">AYVTMATNDVYAVGALVLAETLRQTNTQQDLVIMITNDVSEELQALLKASFNDVQAVSAIDSGDYEHLSLLQRSELGVTFTKIQAWRLVEYRKCVFMDADTLVLQNVDDLFSRDPFAAAPDAGWPDCFNSGIFLYQPSFEMYGDLLQFALKIGSFDGGDQGLLNLFFSDWATKDIKYHLPFTYNLAWHSYYSYKPALKKFGDEIKIVHYLGKPKPWDHEWNETTQRVICQPFQVTQNMELLQLWWDIFMSAVQPKLPRTSDLKLNRLTDLRVRSLASHTEFYLRERQRQYNWERNEIDYMGNDRFENIQKKLDEVLEGYAKKKDTNDDDDGNDNDTKENVDGADDNDGVGSGGMKDILSDVNDILAHGRLQHGGGSSWDLLLLLLF</sequence>
<protein>
    <recommendedName>
        <fullName evidence="10">glycogenin glucosyltransferase</fullName>
        <ecNumber evidence="10">2.4.1.186</ecNumber>
    </recommendedName>
</protein>
<dbReference type="OMA" id="TCETVQG"/>
<comment type="subcellular location">
    <subcellularLocation>
        <location evidence="2">Cytoplasm</location>
    </subcellularLocation>
</comment>
<dbReference type="AlphaFoldDB" id="T1G252"/>
<dbReference type="RefSeq" id="XP_009013909.1">
    <property type="nucleotide sequence ID" value="XM_009015661.1"/>
</dbReference>
<gene>
    <name evidence="16" type="primary">20215150</name>
    <name evidence="15" type="ORF">HELRODRAFT_75443</name>
</gene>
<dbReference type="FunCoup" id="T1G252">
    <property type="interactions" value="91"/>
</dbReference>
<evidence type="ECO:0000313" key="17">
    <source>
        <dbReference type="Proteomes" id="UP000015101"/>
    </source>
</evidence>
<dbReference type="KEGG" id="hro:HELRODRAFT_75443"/>
<evidence type="ECO:0000256" key="3">
    <source>
        <dbReference type="ARBA" id="ARBA00022490"/>
    </source>
</evidence>
<dbReference type="GO" id="GO:0016757">
    <property type="term" value="F:glycosyltransferase activity"/>
    <property type="evidence" value="ECO:0000318"/>
    <property type="project" value="GO_Central"/>
</dbReference>
<dbReference type="GO" id="GO:0046872">
    <property type="term" value="F:metal ion binding"/>
    <property type="evidence" value="ECO:0007669"/>
    <property type="project" value="UniProtKB-KW"/>
</dbReference>
<dbReference type="GeneID" id="20215150"/>
<comment type="cofactor">
    <cofactor evidence="1">
        <name>Mn(2+)</name>
        <dbReference type="ChEBI" id="CHEBI:29035"/>
    </cofactor>
</comment>
<dbReference type="EMBL" id="KB096134">
    <property type="protein sequence ID" value="ESO08120.1"/>
    <property type="molecule type" value="Genomic_DNA"/>
</dbReference>
<dbReference type="OrthoDB" id="2014201at2759"/>
<organism evidence="16 17">
    <name type="scientific">Helobdella robusta</name>
    <name type="common">Californian leech</name>
    <dbReference type="NCBI Taxonomy" id="6412"/>
    <lineage>
        <taxon>Eukaryota</taxon>
        <taxon>Metazoa</taxon>
        <taxon>Spiralia</taxon>
        <taxon>Lophotrochozoa</taxon>
        <taxon>Annelida</taxon>
        <taxon>Clitellata</taxon>
        <taxon>Hirudinea</taxon>
        <taxon>Rhynchobdellida</taxon>
        <taxon>Glossiphoniidae</taxon>
        <taxon>Helobdella</taxon>
    </lineage>
</organism>
<dbReference type="eggNOG" id="KOG1950">
    <property type="taxonomic scope" value="Eukaryota"/>
</dbReference>
<dbReference type="EC" id="2.4.1.186" evidence="10"/>
<dbReference type="FunFam" id="3.90.550.10:FF:000092">
    <property type="entry name" value="Glycogenin 2"/>
    <property type="match status" value="1"/>
</dbReference>
<keyword evidence="17" id="KW-1185">Reference proteome</keyword>
<feature type="region of interest" description="Disordered" evidence="14">
    <location>
        <begin position="321"/>
        <end position="351"/>
    </location>
</feature>
<dbReference type="STRING" id="6412.T1G252"/>
<evidence type="ECO:0000256" key="14">
    <source>
        <dbReference type="SAM" id="MobiDB-lite"/>
    </source>
</evidence>
<keyword evidence="5" id="KW-0479">Metal-binding</keyword>
<comment type="catalytic activity">
    <reaction evidence="11">
        <text>[1,4-alpha-D-glucosyl](n)-L-tyrosyl-[glycogenin] + UDP-alpha-D-glucose = [1,4-alpha-D-glucosyl](n+1)-L-tyrosyl-[glycogenin] + UDP + H(+)</text>
        <dbReference type="Rhea" id="RHEA:56560"/>
        <dbReference type="Rhea" id="RHEA-COMP:14606"/>
        <dbReference type="Rhea" id="RHEA-COMP:14607"/>
        <dbReference type="ChEBI" id="CHEBI:15378"/>
        <dbReference type="ChEBI" id="CHEBI:58223"/>
        <dbReference type="ChEBI" id="CHEBI:58885"/>
        <dbReference type="ChEBI" id="CHEBI:140574"/>
        <dbReference type="EC" id="2.4.1.186"/>
    </reaction>
</comment>
<dbReference type="SUPFAM" id="SSF53448">
    <property type="entry name" value="Nucleotide-diphospho-sugar transferases"/>
    <property type="match status" value="1"/>
</dbReference>
<dbReference type="PANTHER" id="PTHR11183">
    <property type="entry name" value="GLYCOGENIN SUBFAMILY MEMBER"/>
    <property type="match status" value="1"/>
</dbReference>
<evidence type="ECO:0000256" key="8">
    <source>
        <dbReference type="ARBA" id="ARBA00023211"/>
    </source>
</evidence>
<dbReference type="CTD" id="20215150"/>
<dbReference type="GO" id="GO:0005978">
    <property type="term" value="P:glycogen biosynthetic process"/>
    <property type="evidence" value="ECO:0007669"/>
    <property type="project" value="UniProtKB-KW"/>
</dbReference>
<keyword evidence="4" id="KW-0808">Transferase</keyword>
<evidence type="ECO:0000256" key="2">
    <source>
        <dbReference type="ARBA" id="ARBA00004496"/>
    </source>
</evidence>
<dbReference type="GO" id="GO:0005737">
    <property type="term" value="C:cytoplasm"/>
    <property type="evidence" value="ECO:0000318"/>
    <property type="project" value="GO_Central"/>
</dbReference>
<comment type="catalytic activity">
    <reaction evidence="12">
        <text>L-tyrosyl-[glycogenin] + UDP-alpha-D-glucose = alpha-D-glucosyl-L-tyrosyl-[glycogenin] + UDP + H(+)</text>
        <dbReference type="Rhea" id="RHEA:23360"/>
        <dbReference type="Rhea" id="RHEA-COMP:14604"/>
        <dbReference type="Rhea" id="RHEA-COMP:14605"/>
        <dbReference type="ChEBI" id="CHEBI:15378"/>
        <dbReference type="ChEBI" id="CHEBI:46858"/>
        <dbReference type="ChEBI" id="CHEBI:58223"/>
        <dbReference type="ChEBI" id="CHEBI:58885"/>
        <dbReference type="ChEBI" id="CHEBI:140573"/>
        <dbReference type="EC" id="2.4.1.186"/>
    </reaction>
</comment>
<dbReference type="HOGENOM" id="CLU_017171_0_0_1"/>
<evidence type="ECO:0000256" key="9">
    <source>
        <dbReference type="ARBA" id="ARBA00038162"/>
    </source>
</evidence>
<evidence type="ECO:0000256" key="12">
    <source>
        <dbReference type="ARBA" id="ARBA00052293"/>
    </source>
</evidence>
<evidence type="ECO:0000313" key="15">
    <source>
        <dbReference type="EMBL" id="ESO08120.1"/>
    </source>
</evidence>
<evidence type="ECO:0000313" key="16">
    <source>
        <dbReference type="EnsemblMetazoa" id="HelroP75443"/>
    </source>
</evidence>
<dbReference type="InterPro" id="IPR029044">
    <property type="entry name" value="Nucleotide-diphossugar_trans"/>
</dbReference>
<accession>T1G252</accession>
<dbReference type="InterPro" id="IPR050587">
    <property type="entry name" value="GNT1/Glycosyltrans_8"/>
</dbReference>
<evidence type="ECO:0000256" key="1">
    <source>
        <dbReference type="ARBA" id="ARBA00001936"/>
    </source>
</evidence>
<dbReference type="InterPro" id="IPR002495">
    <property type="entry name" value="Glyco_trans_8"/>
</dbReference>
<keyword evidence="7" id="KW-0325">Glycoprotein</keyword>
<proteinExistence type="inferred from homology"/>
<reference evidence="16" key="3">
    <citation type="submission" date="2015-06" db="UniProtKB">
        <authorList>
            <consortium name="EnsemblMetazoa"/>
        </authorList>
    </citation>
    <scope>IDENTIFICATION</scope>
</reference>
<evidence type="ECO:0000256" key="10">
    <source>
        <dbReference type="ARBA" id="ARBA00038934"/>
    </source>
</evidence>
<dbReference type="Gene3D" id="3.90.550.10">
    <property type="entry name" value="Spore Coat Polysaccharide Biosynthesis Protein SpsA, Chain A"/>
    <property type="match status" value="1"/>
</dbReference>
<dbReference type="GO" id="GO:0008466">
    <property type="term" value="F:glycogenin glucosyltransferase activity"/>
    <property type="evidence" value="ECO:0007669"/>
    <property type="project" value="UniProtKB-EC"/>
</dbReference>
<evidence type="ECO:0000256" key="6">
    <source>
        <dbReference type="ARBA" id="ARBA00023056"/>
    </source>
</evidence>
<evidence type="ECO:0000256" key="13">
    <source>
        <dbReference type="ARBA" id="ARBA00057883"/>
    </source>
</evidence>
<keyword evidence="3" id="KW-0963">Cytoplasm</keyword>
<dbReference type="Proteomes" id="UP000015101">
    <property type="component" value="Unassembled WGS sequence"/>
</dbReference>
<evidence type="ECO:0000256" key="4">
    <source>
        <dbReference type="ARBA" id="ARBA00022679"/>
    </source>
</evidence>
<reference evidence="15 17" key="2">
    <citation type="journal article" date="2013" name="Nature">
        <title>Insights into bilaterian evolution from three spiralian genomes.</title>
        <authorList>
            <person name="Simakov O."/>
            <person name="Marletaz F."/>
            <person name="Cho S.J."/>
            <person name="Edsinger-Gonzales E."/>
            <person name="Havlak P."/>
            <person name="Hellsten U."/>
            <person name="Kuo D.H."/>
            <person name="Larsson T."/>
            <person name="Lv J."/>
            <person name="Arendt D."/>
            <person name="Savage R."/>
            <person name="Osoegawa K."/>
            <person name="de Jong P."/>
            <person name="Grimwood J."/>
            <person name="Chapman J.A."/>
            <person name="Shapiro H."/>
            <person name="Aerts A."/>
            <person name="Otillar R.P."/>
            <person name="Terry A.Y."/>
            <person name="Boore J.L."/>
            <person name="Grigoriev I.V."/>
            <person name="Lindberg D.R."/>
            <person name="Seaver E.C."/>
            <person name="Weisblat D.A."/>
            <person name="Putnam N.H."/>
            <person name="Rokhsar D.S."/>
        </authorList>
    </citation>
    <scope>NUCLEOTIDE SEQUENCE</scope>
</reference>
<dbReference type="Pfam" id="PF01501">
    <property type="entry name" value="Glyco_transf_8"/>
    <property type="match status" value="1"/>
</dbReference>
<dbReference type="InParanoid" id="T1G252"/>
<evidence type="ECO:0000256" key="11">
    <source>
        <dbReference type="ARBA" id="ARBA00050886"/>
    </source>
</evidence>
<keyword evidence="8" id="KW-0464">Manganese</keyword>
<dbReference type="CDD" id="cd02537">
    <property type="entry name" value="GT8_Glycogenin"/>
    <property type="match status" value="1"/>
</dbReference>
<name>T1G252_HELRO</name>